<evidence type="ECO:0000313" key="3">
    <source>
        <dbReference type="Proteomes" id="UP000253472"/>
    </source>
</evidence>
<accession>A0A367YKP0</accession>
<comment type="caution">
    <text evidence="2">The sequence shown here is derived from an EMBL/GenBank/DDBJ whole genome shotgun (WGS) entry which is preliminary data.</text>
</comment>
<reference evidence="2 3" key="1">
    <citation type="submission" date="2018-06" db="EMBL/GenBank/DDBJ databases">
        <title>Whole genome sequencing of Candida tropicalis (genome annotated by CSBL at Korea University).</title>
        <authorList>
            <person name="Ahn J."/>
        </authorList>
    </citation>
    <scope>NUCLEOTIDE SEQUENCE [LARGE SCALE GENOMIC DNA]</scope>
    <source>
        <strain evidence="2 3">ATCC 20962</strain>
    </source>
</reference>
<dbReference type="EMBL" id="QLNQ01000016">
    <property type="protein sequence ID" value="RCK66347.1"/>
    <property type="molecule type" value="Genomic_DNA"/>
</dbReference>
<keyword evidence="1" id="KW-1133">Transmembrane helix</keyword>
<dbReference type="AlphaFoldDB" id="A0A367YKP0"/>
<feature type="transmembrane region" description="Helical" evidence="1">
    <location>
        <begin position="6"/>
        <end position="26"/>
    </location>
</feature>
<gene>
    <name evidence="2" type="primary">ECM19_0</name>
    <name evidence="2" type="ORF">Cantr_02045</name>
</gene>
<evidence type="ECO:0000256" key="1">
    <source>
        <dbReference type="SAM" id="Phobius"/>
    </source>
</evidence>
<dbReference type="Proteomes" id="UP000253472">
    <property type="component" value="Unassembled WGS sequence"/>
</dbReference>
<keyword evidence="1" id="KW-0812">Transmembrane</keyword>
<keyword evidence="3" id="KW-1185">Reference proteome</keyword>
<name>A0A367YKP0_9ASCO</name>
<dbReference type="OrthoDB" id="4080273at2759"/>
<keyword evidence="1" id="KW-0472">Membrane</keyword>
<protein>
    <submittedName>
        <fullName evidence="2">Protein ECM19</fullName>
    </submittedName>
</protein>
<sequence length="109" mass="12542">MSSRGGKLVIASVAIVTSVYFGVNFWKPIVIEQLRKDGNLREDIKIDQAAIEEEAQQPKSWSELRQKFEAVVDPEKNFSAEDQKGLESLQKRLEKNKAFFDELDKEKKK</sequence>
<organism evidence="2 3">
    <name type="scientific">Candida viswanathii</name>
    <dbReference type="NCBI Taxonomy" id="5486"/>
    <lineage>
        <taxon>Eukaryota</taxon>
        <taxon>Fungi</taxon>
        <taxon>Dikarya</taxon>
        <taxon>Ascomycota</taxon>
        <taxon>Saccharomycotina</taxon>
        <taxon>Pichiomycetes</taxon>
        <taxon>Debaryomycetaceae</taxon>
        <taxon>Candida/Lodderomyces clade</taxon>
        <taxon>Candida</taxon>
    </lineage>
</organism>
<proteinExistence type="predicted"/>
<evidence type="ECO:0000313" key="2">
    <source>
        <dbReference type="EMBL" id="RCK66347.1"/>
    </source>
</evidence>